<reference evidence="3 4" key="1">
    <citation type="submission" date="2019-03" db="EMBL/GenBank/DDBJ databases">
        <title>Flavobacterium AR-3-4 sp. nov. isolated from arctic soil.</title>
        <authorList>
            <person name="Chaudhary D.K."/>
        </authorList>
    </citation>
    <scope>NUCLEOTIDE SEQUENCE [LARGE SCALE GENOMIC DNA]</scope>
    <source>
        <strain evidence="3 4">AR-3-4</strain>
    </source>
</reference>
<evidence type="ECO:0000256" key="1">
    <source>
        <dbReference type="ARBA" id="ARBA00007274"/>
    </source>
</evidence>
<dbReference type="AlphaFoldDB" id="A0A4R5C960"/>
<dbReference type="PANTHER" id="PTHR23416">
    <property type="entry name" value="SIALIC ACID SYNTHASE-RELATED"/>
    <property type="match status" value="1"/>
</dbReference>
<proteinExistence type="inferred from homology"/>
<evidence type="ECO:0000313" key="3">
    <source>
        <dbReference type="EMBL" id="TDD94683.1"/>
    </source>
</evidence>
<keyword evidence="2 3" id="KW-0808">Transferase</keyword>
<protein>
    <submittedName>
        <fullName evidence="3">Putative colanic acid biosynthesis acetyltransferase</fullName>
    </submittedName>
</protein>
<accession>A0A4R5C960</accession>
<dbReference type="GO" id="GO:0005829">
    <property type="term" value="C:cytosol"/>
    <property type="evidence" value="ECO:0007669"/>
    <property type="project" value="TreeGrafter"/>
</dbReference>
<dbReference type="SUPFAM" id="SSF51161">
    <property type="entry name" value="Trimeric LpxA-like enzymes"/>
    <property type="match status" value="1"/>
</dbReference>
<gene>
    <name evidence="3" type="ORF">E0F76_15705</name>
</gene>
<dbReference type="InterPro" id="IPR011004">
    <property type="entry name" value="Trimer_LpxA-like_sf"/>
</dbReference>
<dbReference type="OrthoDB" id="9814490at2"/>
<dbReference type="EMBL" id="SMFK01000014">
    <property type="protein sequence ID" value="TDD94683.1"/>
    <property type="molecule type" value="Genomic_DNA"/>
</dbReference>
<dbReference type="GO" id="GO:0008374">
    <property type="term" value="F:O-acyltransferase activity"/>
    <property type="evidence" value="ECO:0007669"/>
    <property type="project" value="TreeGrafter"/>
</dbReference>
<keyword evidence="4" id="KW-1185">Reference proteome</keyword>
<dbReference type="InterPro" id="IPR051159">
    <property type="entry name" value="Hexapeptide_acetyltransf"/>
</dbReference>
<evidence type="ECO:0000313" key="4">
    <source>
        <dbReference type="Proteomes" id="UP000295479"/>
    </source>
</evidence>
<name>A0A4R5C960_9FLAO</name>
<dbReference type="RefSeq" id="WP_132008273.1">
    <property type="nucleotide sequence ID" value="NZ_SMFK01000014.1"/>
</dbReference>
<comment type="caution">
    <text evidence="3">The sequence shown here is derived from an EMBL/GenBank/DDBJ whole genome shotgun (WGS) entry which is preliminary data.</text>
</comment>
<organism evidence="3 4">
    <name type="scientific">Flavobacterium cellulosilyticum</name>
    <dbReference type="NCBI Taxonomy" id="2541731"/>
    <lineage>
        <taxon>Bacteria</taxon>
        <taxon>Pseudomonadati</taxon>
        <taxon>Bacteroidota</taxon>
        <taxon>Flavobacteriia</taxon>
        <taxon>Flavobacteriales</taxon>
        <taxon>Flavobacteriaceae</taxon>
        <taxon>Flavobacterium</taxon>
    </lineage>
</organism>
<dbReference type="Proteomes" id="UP000295479">
    <property type="component" value="Unassembled WGS sequence"/>
</dbReference>
<dbReference type="PANTHER" id="PTHR23416:SF23">
    <property type="entry name" value="ACETYLTRANSFERASE C18B11.09C-RELATED"/>
    <property type="match status" value="1"/>
</dbReference>
<dbReference type="Gene3D" id="2.160.10.10">
    <property type="entry name" value="Hexapeptide repeat proteins"/>
    <property type="match status" value="1"/>
</dbReference>
<evidence type="ECO:0000256" key="2">
    <source>
        <dbReference type="ARBA" id="ARBA00022679"/>
    </source>
</evidence>
<sequence>MLQHNISNSDAYQRPVFGIKNKIKRAIWQLVWLILCRYSPIIFHSWRTTILRLFGAKIGNKNYIYPNIKIWAPWLLETEDVVTIGPGVEIYNPGGVFLGDHSILSQDSYLCGATHNYDSIDYDYISKKIIVKRYSWICAKAIILAGVTCGEGSVLGAGSIATKDLEEWTIYSGNPSKIIKERKKIA</sequence>
<comment type="similarity">
    <text evidence="1">Belongs to the transferase hexapeptide repeat family.</text>
</comment>